<dbReference type="EMBL" id="BJTZ01000005">
    <property type="protein sequence ID" value="GEK13213.1"/>
    <property type="molecule type" value="Genomic_DNA"/>
</dbReference>
<evidence type="ECO:0000313" key="2">
    <source>
        <dbReference type="Proteomes" id="UP000321787"/>
    </source>
</evidence>
<dbReference type="Proteomes" id="UP000321787">
    <property type="component" value="Unassembled WGS sequence"/>
</dbReference>
<proteinExistence type="predicted"/>
<dbReference type="AlphaFoldDB" id="A0A510UF50"/>
<evidence type="ECO:0000313" key="1">
    <source>
        <dbReference type="EMBL" id="GEK13213.1"/>
    </source>
</evidence>
<protein>
    <submittedName>
        <fullName evidence="1">Phage tail protein</fullName>
    </submittedName>
</protein>
<dbReference type="RefSeq" id="WP_146862862.1">
    <property type="nucleotide sequence ID" value="NZ_BJTZ01000005.1"/>
</dbReference>
<gene>
    <name evidence="1" type="ORF">AFI02nite_12490</name>
</gene>
<reference evidence="1 2" key="1">
    <citation type="submission" date="2019-07" db="EMBL/GenBank/DDBJ databases">
        <title>Whole genome shotgun sequence of Aliivibrio fischeri NBRC 101058.</title>
        <authorList>
            <person name="Hosoyama A."/>
            <person name="Uohara A."/>
            <person name="Ohji S."/>
            <person name="Ichikawa N."/>
        </authorList>
    </citation>
    <scope>NUCLEOTIDE SEQUENCE [LARGE SCALE GENOMIC DNA]</scope>
    <source>
        <strain evidence="1 2">NBRC 101058</strain>
    </source>
</reference>
<name>A0A510UF50_ALIFS</name>
<organism evidence="1 2">
    <name type="scientific">Aliivibrio fischeri</name>
    <name type="common">Vibrio fischeri</name>
    <dbReference type="NCBI Taxonomy" id="668"/>
    <lineage>
        <taxon>Bacteria</taxon>
        <taxon>Pseudomonadati</taxon>
        <taxon>Pseudomonadota</taxon>
        <taxon>Gammaproteobacteria</taxon>
        <taxon>Vibrionales</taxon>
        <taxon>Vibrionaceae</taxon>
        <taxon>Aliivibrio</taxon>
    </lineage>
</organism>
<accession>A0A510UF50</accession>
<sequence length="174" mass="20611">MLKITLPFWMNKRELKKLNLAAQSFWEKVELWFRLPLSKFNLMTCDLIIVDYVAWERKISRLNNEDELIYRKRVQFAFINAQDAGMTRGIYNIFDRLGIPVFDIRERQPGKDWDIVTIEMSDNILSNNKDLINLLVGTYGATCRRYEYSTTNEVKQYVHVGDMSWSHQTFVASI</sequence>
<comment type="caution">
    <text evidence="1">The sequence shown here is derived from an EMBL/GenBank/DDBJ whole genome shotgun (WGS) entry which is preliminary data.</text>
</comment>